<dbReference type="Pfam" id="PF24882">
    <property type="entry name" value="WHD_ORC2"/>
    <property type="match status" value="1"/>
</dbReference>
<feature type="compositionally biased region" description="Basic and acidic residues" evidence="6">
    <location>
        <begin position="20"/>
        <end position="30"/>
    </location>
</feature>
<proteinExistence type="inferred from homology"/>
<comment type="subcellular location">
    <subcellularLocation>
        <location evidence="1 5">Nucleus</location>
    </subcellularLocation>
</comment>
<evidence type="ECO:0000313" key="10">
    <source>
        <dbReference type="Proteomes" id="UP000054558"/>
    </source>
</evidence>
<feature type="domain" description="Origin recognition complex subunit 2 RecA-like" evidence="7">
    <location>
        <begin position="98"/>
        <end position="270"/>
    </location>
</feature>
<dbReference type="GO" id="GO:0003688">
    <property type="term" value="F:DNA replication origin binding"/>
    <property type="evidence" value="ECO:0000318"/>
    <property type="project" value="GO_Central"/>
</dbReference>
<dbReference type="GO" id="GO:0005664">
    <property type="term" value="C:nuclear origin of replication recognition complex"/>
    <property type="evidence" value="ECO:0000318"/>
    <property type="project" value="GO_Central"/>
</dbReference>
<sequence length="397" mass="44039">MEDSTAGAGEDVEAVPGPSRAEKGKQKETEANGASIAALLGQGDGEESDEDPSQPPSNPKGAKRGRKAARKMQDLDLVSEQAMRDAKATLPPSHPEEQAALLESYTQHFDDWHFRLSGGFSLLFYGFGSKRALLERFASASCTDGPAVVVNGFLPAVNLKQVLALVTRTLWEHECKRPAPSSERPPDPSSTAKEDDLLAFLDHRRLRSHLYLIVHNIDGPDLRKPEAQALLGEMARCRGVRLIASVDNVNATLLWDHRAERTLFRWWWQHAPTFAPYTAETAHIPPLLVPRGAEKGARGAAVVLKSLTPNARGVFKVLAGQQLAPDHDQGLPFHRLYTLCREKFIVSSETTLRTHLVEFRDHQLVKTRRGHDGQDCLYIPLKEEVLTILLDELEQLK</sequence>
<protein>
    <recommendedName>
        <fullName evidence="5">Origin recognition complex subunit 2</fullName>
    </recommendedName>
</protein>
<evidence type="ECO:0000256" key="3">
    <source>
        <dbReference type="ARBA" id="ARBA00022705"/>
    </source>
</evidence>
<evidence type="ECO:0000256" key="6">
    <source>
        <dbReference type="SAM" id="MobiDB-lite"/>
    </source>
</evidence>
<reference evidence="9 10" key="1">
    <citation type="journal article" date="2014" name="Nat. Commun.">
        <title>Klebsormidium flaccidum genome reveals primary factors for plant terrestrial adaptation.</title>
        <authorList>
            <person name="Hori K."/>
            <person name="Maruyama F."/>
            <person name="Fujisawa T."/>
            <person name="Togashi T."/>
            <person name="Yamamoto N."/>
            <person name="Seo M."/>
            <person name="Sato S."/>
            <person name="Yamada T."/>
            <person name="Mori H."/>
            <person name="Tajima N."/>
            <person name="Moriyama T."/>
            <person name="Ikeuchi M."/>
            <person name="Watanabe M."/>
            <person name="Wada H."/>
            <person name="Kobayashi K."/>
            <person name="Saito M."/>
            <person name="Masuda T."/>
            <person name="Sasaki-Sekimoto Y."/>
            <person name="Mashiguchi K."/>
            <person name="Awai K."/>
            <person name="Shimojima M."/>
            <person name="Masuda S."/>
            <person name="Iwai M."/>
            <person name="Nobusawa T."/>
            <person name="Narise T."/>
            <person name="Kondo S."/>
            <person name="Saito H."/>
            <person name="Sato R."/>
            <person name="Murakawa M."/>
            <person name="Ihara Y."/>
            <person name="Oshima-Yamada Y."/>
            <person name="Ohtaka K."/>
            <person name="Satoh M."/>
            <person name="Sonobe K."/>
            <person name="Ishii M."/>
            <person name="Ohtani R."/>
            <person name="Kanamori-Sato M."/>
            <person name="Honoki R."/>
            <person name="Miyazaki D."/>
            <person name="Mochizuki H."/>
            <person name="Umetsu J."/>
            <person name="Higashi K."/>
            <person name="Shibata D."/>
            <person name="Kamiya Y."/>
            <person name="Sato N."/>
            <person name="Nakamura Y."/>
            <person name="Tabata S."/>
            <person name="Ida S."/>
            <person name="Kurokawa K."/>
            <person name="Ohta H."/>
        </authorList>
    </citation>
    <scope>NUCLEOTIDE SEQUENCE [LARGE SCALE GENOMIC DNA]</scope>
    <source>
        <strain evidence="9 10">NIES-2285</strain>
    </source>
</reference>
<evidence type="ECO:0000256" key="5">
    <source>
        <dbReference type="RuleBase" id="RU368084"/>
    </source>
</evidence>
<gene>
    <name evidence="9" type="ORF">KFL_005160090</name>
</gene>
<dbReference type="InterPro" id="IPR056773">
    <property type="entry name" value="WHD_ORC2"/>
</dbReference>
<dbReference type="OrthoDB" id="20198at2759"/>
<dbReference type="GO" id="GO:0006260">
    <property type="term" value="P:DNA replication"/>
    <property type="evidence" value="ECO:0007669"/>
    <property type="project" value="UniProtKB-UniRule"/>
</dbReference>
<dbReference type="Proteomes" id="UP000054558">
    <property type="component" value="Unassembled WGS sequence"/>
</dbReference>
<dbReference type="InterPro" id="IPR007220">
    <property type="entry name" value="ORC2"/>
</dbReference>
<comment type="subunit">
    <text evidence="5">Component of the origin recognition complex (ORC).</text>
</comment>
<keyword evidence="3 5" id="KW-0235">DNA replication</keyword>
<accession>A0A1Y1IMN9</accession>
<feature type="region of interest" description="Disordered" evidence="6">
    <location>
        <begin position="1"/>
        <end position="71"/>
    </location>
</feature>
<name>A0A1Y1IMN9_KLENI</name>
<dbReference type="EMBL" id="DF237465">
    <property type="protein sequence ID" value="GAQ89388.1"/>
    <property type="molecule type" value="Genomic_DNA"/>
</dbReference>
<feature type="domain" description="Origin recognition complex subunit 2 winged-helix" evidence="8">
    <location>
        <begin position="327"/>
        <end position="384"/>
    </location>
</feature>
<dbReference type="InterPro" id="IPR056772">
    <property type="entry name" value="RecA-like_ORC2"/>
</dbReference>
<comment type="function">
    <text evidence="5">Component of the origin recognition complex (ORC) that binds origins of replication. DNA-binding is ATP-dependent. ORC is required to assemble the pre-replication complex necessary to initiate DNA replication.</text>
</comment>
<evidence type="ECO:0000256" key="4">
    <source>
        <dbReference type="ARBA" id="ARBA00023242"/>
    </source>
</evidence>
<dbReference type="AlphaFoldDB" id="A0A1Y1IMN9"/>
<dbReference type="PANTHER" id="PTHR14052">
    <property type="entry name" value="ORIGIN RECOGNITION COMPLEX SUBUNIT 2"/>
    <property type="match status" value="1"/>
</dbReference>
<evidence type="ECO:0000313" key="9">
    <source>
        <dbReference type="EMBL" id="GAQ89388.1"/>
    </source>
</evidence>
<evidence type="ECO:0000259" key="8">
    <source>
        <dbReference type="Pfam" id="PF24882"/>
    </source>
</evidence>
<comment type="similarity">
    <text evidence="2 5">Belongs to the ORC2 family.</text>
</comment>
<evidence type="ECO:0000259" key="7">
    <source>
        <dbReference type="Pfam" id="PF04084"/>
    </source>
</evidence>
<keyword evidence="4 5" id="KW-0539">Nucleus</keyword>
<evidence type="ECO:0000256" key="1">
    <source>
        <dbReference type="ARBA" id="ARBA00004123"/>
    </source>
</evidence>
<dbReference type="OMA" id="YDFELAY"/>
<organism evidence="9 10">
    <name type="scientific">Klebsormidium nitens</name>
    <name type="common">Green alga</name>
    <name type="synonym">Ulothrix nitens</name>
    <dbReference type="NCBI Taxonomy" id="105231"/>
    <lineage>
        <taxon>Eukaryota</taxon>
        <taxon>Viridiplantae</taxon>
        <taxon>Streptophyta</taxon>
        <taxon>Klebsormidiophyceae</taxon>
        <taxon>Klebsormidiales</taxon>
        <taxon>Klebsormidiaceae</taxon>
        <taxon>Klebsormidium</taxon>
    </lineage>
</organism>
<feature type="compositionally biased region" description="Basic residues" evidence="6">
    <location>
        <begin position="61"/>
        <end position="70"/>
    </location>
</feature>
<dbReference type="PANTHER" id="PTHR14052:SF0">
    <property type="entry name" value="ORIGIN RECOGNITION COMPLEX SUBUNIT 2"/>
    <property type="match status" value="1"/>
</dbReference>
<dbReference type="STRING" id="105231.A0A1Y1IMN9"/>
<keyword evidence="10" id="KW-1185">Reference proteome</keyword>
<dbReference type="Pfam" id="PF04084">
    <property type="entry name" value="RecA-like_ORC2"/>
    <property type="match status" value="1"/>
</dbReference>
<evidence type="ECO:0000256" key="2">
    <source>
        <dbReference type="ARBA" id="ARBA00007421"/>
    </source>
</evidence>